<dbReference type="EMBL" id="JAXCGZ010004667">
    <property type="protein sequence ID" value="KAK7081581.1"/>
    <property type="molecule type" value="Genomic_DNA"/>
</dbReference>
<gene>
    <name evidence="3" type="ORF">SK128_016470</name>
</gene>
<evidence type="ECO:0000313" key="4">
    <source>
        <dbReference type="Proteomes" id="UP001381693"/>
    </source>
</evidence>
<keyword evidence="2" id="KW-0472">Membrane</keyword>
<comment type="caution">
    <text evidence="3">The sequence shown here is derived from an EMBL/GenBank/DDBJ whole genome shotgun (WGS) entry which is preliminary data.</text>
</comment>
<dbReference type="Proteomes" id="UP001381693">
    <property type="component" value="Unassembled WGS sequence"/>
</dbReference>
<feature type="transmembrane region" description="Helical" evidence="2">
    <location>
        <begin position="41"/>
        <end position="61"/>
    </location>
</feature>
<keyword evidence="2" id="KW-1133">Transmembrane helix</keyword>
<name>A0AAN8XEV9_HALRR</name>
<protein>
    <submittedName>
        <fullName evidence="3">Uncharacterized protein</fullName>
    </submittedName>
</protein>
<feature type="non-terminal residue" evidence="3">
    <location>
        <position position="62"/>
    </location>
</feature>
<keyword evidence="4" id="KW-1185">Reference proteome</keyword>
<proteinExistence type="predicted"/>
<accession>A0AAN8XEV9</accession>
<sequence length="62" mass="6809">MEDETIQDAPLMDEESSVECSDTQPLISRRGDTSPKSLTPIFGVGLSFMAMFTAFNTNCMIT</sequence>
<feature type="compositionally biased region" description="Acidic residues" evidence="1">
    <location>
        <begin position="1"/>
        <end position="17"/>
    </location>
</feature>
<keyword evidence="2" id="KW-0812">Transmembrane</keyword>
<feature type="region of interest" description="Disordered" evidence="1">
    <location>
        <begin position="1"/>
        <end position="36"/>
    </location>
</feature>
<organism evidence="3 4">
    <name type="scientific">Halocaridina rubra</name>
    <name type="common">Hawaiian red shrimp</name>
    <dbReference type="NCBI Taxonomy" id="373956"/>
    <lineage>
        <taxon>Eukaryota</taxon>
        <taxon>Metazoa</taxon>
        <taxon>Ecdysozoa</taxon>
        <taxon>Arthropoda</taxon>
        <taxon>Crustacea</taxon>
        <taxon>Multicrustacea</taxon>
        <taxon>Malacostraca</taxon>
        <taxon>Eumalacostraca</taxon>
        <taxon>Eucarida</taxon>
        <taxon>Decapoda</taxon>
        <taxon>Pleocyemata</taxon>
        <taxon>Caridea</taxon>
        <taxon>Atyoidea</taxon>
        <taxon>Atyidae</taxon>
        <taxon>Halocaridina</taxon>
    </lineage>
</organism>
<evidence type="ECO:0000256" key="2">
    <source>
        <dbReference type="SAM" id="Phobius"/>
    </source>
</evidence>
<reference evidence="3 4" key="1">
    <citation type="submission" date="2023-11" db="EMBL/GenBank/DDBJ databases">
        <title>Halocaridina rubra genome assembly.</title>
        <authorList>
            <person name="Smith C."/>
        </authorList>
    </citation>
    <scope>NUCLEOTIDE SEQUENCE [LARGE SCALE GENOMIC DNA]</scope>
    <source>
        <strain evidence="3">EP-1</strain>
        <tissue evidence="3">Whole</tissue>
    </source>
</reference>
<evidence type="ECO:0000313" key="3">
    <source>
        <dbReference type="EMBL" id="KAK7081581.1"/>
    </source>
</evidence>
<evidence type="ECO:0000256" key="1">
    <source>
        <dbReference type="SAM" id="MobiDB-lite"/>
    </source>
</evidence>
<dbReference type="AlphaFoldDB" id="A0AAN8XEV9"/>